<comment type="subcellular location">
    <subcellularLocation>
        <location evidence="1 9">Vacuole membrane</location>
        <topology evidence="1 9">Multi-pass membrane protein</topology>
    </subcellularLocation>
</comment>
<reference evidence="11" key="1">
    <citation type="journal article" date="2016" name="Nature">
        <title>The genome of the seagrass Zostera marina reveals angiosperm adaptation to the sea.</title>
        <authorList>
            <person name="Olsen J.L."/>
            <person name="Rouze P."/>
            <person name="Verhelst B."/>
            <person name="Lin Y.-C."/>
            <person name="Bayer T."/>
            <person name="Collen J."/>
            <person name="Dattolo E."/>
            <person name="De Paoli E."/>
            <person name="Dittami S."/>
            <person name="Maumus F."/>
            <person name="Michel G."/>
            <person name="Kersting A."/>
            <person name="Lauritano C."/>
            <person name="Lohaus R."/>
            <person name="Toepel M."/>
            <person name="Tonon T."/>
            <person name="Vanneste K."/>
            <person name="Amirebrahimi M."/>
            <person name="Brakel J."/>
            <person name="Bostroem C."/>
            <person name="Chovatia M."/>
            <person name="Grimwood J."/>
            <person name="Jenkins J.W."/>
            <person name="Jueterbock A."/>
            <person name="Mraz A."/>
            <person name="Stam W.T."/>
            <person name="Tice H."/>
            <person name="Bornberg-Bauer E."/>
            <person name="Green P.J."/>
            <person name="Pearson G.A."/>
            <person name="Procaccini G."/>
            <person name="Duarte C.M."/>
            <person name="Schmutz J."/>
            <person name="Reusch T.B.H."/>
            <person name="Van de Peer Y."/>
        </authorList>
    </citation>
    <scope>NUCLEOTIDE SEQUENCE [LARGE SCALE GENOMIC DNA]</scope>
    <source>
        <strain evidence="11">cv. Finnish</strain>
    </source>
</reference>
<organism evidence="10 11">
    <name type="scientific">Zostera marina</name>
    <name type="common">Eelgrass</name>
    <dbReference type="NCBI Taxonomy" id="29655"/>
    <lineage>
        <taxon>Eukaryota</taxon>
        <taxon>Viridiplantae</taxon>
        <taxon>Streptophyta</taxon>
        <taxon>Embryophyta</taxon>
        <taxon>Tracheophyta</taxon>
        <taxon>Spermatophyta</taxon>
        <taxon>Magnoliopsida</taxon>
        <taxon>Liliopsida</taxon>
        <taxon>Zosteraceae</taxon>
        <taxon>Zostera</taxon>
    </lineage>
</organism>
<dbReference type="GO" id="GO:0005774">
    <property type="term" value="C:vacuolar membrane"/>
    <property type="evidence" value="ECO:0007669"/>
    <property type="project" value="UniProtKB-SubCell"/>
</dbReference>
<evidence type="ECO:0000313" key="10">
    <source>
        <dbReference type="EMBL" id="KMZ68014.1"/>
    </source>
</evidence>
<gene>
    <name evidence="10" type="ORF">ZOSMA_24G00350</name>
</gene>
<keyword evidence="9" id="KW-0813">Transport</keyword>
<dbReference type="GO" id="GO:0140315">
    <property type="term" value="F:iron ion sequestering activity"/>
    <property type="evidence" value="ECO:0007669"/>
    <property type="project" value="UniProtKB-UniRule"/>
</dbReference>
<comment type="catalytic activity">
    <reaction evidence="8">
        <text>Fe(2+)(in) = Fe(2+)(out)</text>
        <dbReference type="Rhea" id="RHEA:28486"/>
        <dbReference type="ChEBI" id="CHEBI:29033"/>
    </reaction>
    <physiologicalReaction direction="left-to-right" evidence="8">
        <dbReference type="Rhea" id="RHEA:28487"/>
    </physiologicalReaction>
</comment>
<comment type="caution">
    <text evidence="9">Lacks conserved residue(s) required for the propagation of feature annotation.</text>
</comment>
<protein>
    <recommendedName>
        <fullName evidence="9">Vacuolar iron transporter</fullName>
    </recommendedName>
</protein>
<keyword evidence="3" id="KW-0410">Iron transport</keyword>
<evidence type="ECO:0000256" key="7">
    <source>
        <dbReference type="ARBA" id="ARBA00023136"/>
    </source>
</evidence>
<evidence type="ECO:0000256" key="9">
    <source>
        <dbReference type="RuleBase" id="RU369115"/>
    </source>
</evidence>
<dbReference type="OMA" id="VFIPSWA"/>
<evidence type="ECO:0000313" key="11">
    <source>
        <dbReference type="Proteomes" id="UP000036987"/>
    </source>
</evidence>
<evidence type="ECO:0000256" key="1">
    <source>
        <dbReference type="ARBA" id="ARBA00004128"/>
    </source>
</evidence>
<comment type="function">
    <text evidence="9">Vacuolar Fe(2+) uptake transporter.</text>
</comment>
<dbReference type="STRING" id="29655.A0A0K9PGB0"/>
<dbReference type="EMBL" id="LFYR01000864">
    <property type="protein sequence ID" value="KMZ68014.1"/>
    <property type="molecule type" value="Genomic_DNA"/>
</dbReference>
<evidence type="ECO:0000256" key="4">
    <source>
        <dbReference type="ARBA" id="ARBA00022554"/>
    </source>
</evidence>
<dbReference type="OrthoDB" id="73465at2759"/>
<accession>A0A0K9PGB0</accession>
<dbReference type="Proteomes" id="UP000036987">
    <property type="component" value="Unassembled WGS sequence"/>
</dbReference>
<keyword evidence="4 9" id="KW-0926">Vacuole</keyword>
<dbReference type="GO" id="GO:0030026">
    <property type="term" value="P:intracellular manganese ion homeostasis"/>
    <property type="evidence" value="ECO:0000318"/>
    <property type="project" value="GO_Central"/>
</dbReference>
<evidence type="ECO:0000256" key="2">
    <source>
        <dbReference type="ARBA" id="ARBA00007049"/>
    </source>
</evidence>
<evidence type="ECO:0000256" key="3">
    <source>
        <dbReference type="ARBA" id="ARBA00022496"/>
    </source>
</evidence>
<evidence type="ECO:0000256" key="6">
    <source>
        <dbReference type="ARBA" id="ARBA00022989"/>
    </source>
</evidence>
<dbReference type="GO" id="GO:0005384">
    <property type="term" value="F:manganese ion transmembrane transporter activity"/>
    <property type="evidence" value="ECO:0000318"/>
    <property type="project" value="GO_Central"/>
</dbReference>
<comment type="caution">
    <text evidence="10">The sequence shown here is derived from an EMBL/GenBank/DDBJ whole genome shotgun (WGS) entry which is preliminary data.</text>
</comment>
<keyword evidence="7 9" id="KW-0472">Membrane</keyword>
<keyword evidence="5 9" id="KW-0812">Transmembrane</keyword>
<keyword evidence="11" id="KW-1185">Reference proteome</keyword>
<comment type="similarity">
    <text evidence="2 9">Belongs to the CCC1 family.</text>
</comment>
<evidence type="ECO:0000256" key="5">
    <source>
        <dbReference type="ARBA" id="ARBA00022692"/>
    </source>
</evidence>
<keyword evidence="6 9" id="KW-1133">Transmembrane helix</keyword>
<dbReference type="AlphaFoldDB" id="A0A0K9PGB0"/>
<feature type="transmembrane region" description="Helical" evidence="9">
    <location>
        <begin position="130"/>
        <end position="151"/>
    </location>
</feature>
<dbReference type="InterPro" id="IPR008217">
    <property type="entry name" value="Ccc1_fam"/>
</dbReference>
<dbReference type="GO" id="GO:0016020">
    <property type="term" value="C:membrane"/>
    <property type="evidence" value="ECO:0000318"/>
    <property type="project" value="GO_Central"/>
</dbReference>
<name>A0A0K9PGB0_ZOSMR</name>
<keyword evidence="9" id="KW-0406">Ion transport</keyword>
<evidence type="ECO:0000256" key="8">
    <source>
        <dbReference type="ARBA" id="ARBA00044464"/>
    </source>
</evidence>
<proteinExistence type="inferred from homology"/>
<feature type="transmembrane region" description="Helical" evidence="9">
    <location>
        <begin position="194"/>
        <end position="216"/>
    </location>
</feature>
<keyword evidence="3" id="KW-0408">Iron</keyword>
<feature type="transmembrane region" description="Helical" evidence="9">
    <location>
        <begin position="157"/>
        <end position="182"/>
    </location>
</feature>
<dbReference type="GO" id="GO:0005381">
    <property type="term" value="F:iron ion transmembrane transporter activity"/>
    <property type="evidence" value="ECO:0000318"/>
    <property type="project" value="GO_Central"/>
</dbReference>
<sequence>MGEAHVDYNVTPPVPSPADLEKSVSKPGVDYAKRANWLRAAVLGANDGLVSVASLMVGVGAVNQTAKAMVVSGFAGLIAGACSMAIGEYVSVCTQYDIQMAQIKREEASRKKRGIIKEEKHEDENLPSPIQAAGASALAFALGGLLPLLSGGFVNPWAIRVAVVCVVTSLGLVGFGATGGFLGGASVRRSAARVLFGGWFALGFTYGVLRLFGLAFDMEIESSGG</sequence>
<dbReference type="Pfam" id="PF01988">
    <property type="entry name" value="VIT1"/>
    <property type="match status" value="2"/>
</dbReference>
<dbReference type="PANTHER" id="PTHR31851">
    <property type="entry name" value="FE(2+)/MN(2+) TRANSPORTER PCL1"/>
    <property type="match status" value="1"/>
</dbReference>